<evidence type="ECO:0000256" key="7">
    <source>
        <dbReference type="ARBA" id="ARBA00022884"/>
    </source>
</evidence>
<dbReference type="PROSITE" id="PS51186">
    <property type="entry name" value="GNAT"/>
    <property type="match status" value="1"/>
</dbReference>
<evidence type="ECO:0000313" key="12">
    <source>
        <dbReference type="EMBL" id="KIF52553.1"/>
    </source>
</evidence>
<dbReference type="EC" id="2.3.1.193" evidence="9"/>
<dbReference type="InterPro" id="IPR032672">
    <property type="entry name" value="TmcA/NAT10/Kre33"/>
</dbReference>
<comment type="similarity">
    <text evidence="9">Belongs to the TmcA family.</text>
</comment>
<keyword evidence="7 9" id="KW-0694">RNA-binding</keyword>
<keyword evidence="6 9" id="KW-0067">ATP-binding</keyword>
<organism evidence="12 13">
    <name type="scientific">Vibrio owensii CAIM 1854 = LMG 25443</name>
    <dbReference type="NCBI Taxonomy" id="1229493"/>
    <lineage>
        <taxon>Bacteria</taxon>
        <taxon>Pseudomonadati</taxon>
        <taxon>Pseudomonadota</taxon>
        <taxon>Gammaproteobacteria</taxon>
        <taxon>Vibrionales</taxon>
        <taxon>Vibrionaceae</taxon>
        <taxon>Vibrio</taxon>
    </lineage>
</organism>
<reference evidence="12 13" key="1">
    <citation type="submission" date="2014-07" db="EMBL/GenBank/DDBJ databases">
        <title>Unique and conserved regions in Vibrio harveyi and related species in comparison with the shrimp pathogen Vibrio harveyi CAIM 1792.</title>
        <authorList>
            <person name="Espinoza-Valles I."/>
            <person name="Vora G."/>
            <person name="Leekitcharoenphon P."/>
            <person name="Ussery D."/>
            <person name="Hoj L."/>
            <person name="Gomez-Gil B."/>
        </authorList>
    </citation>
    <scope>NUCLEOTIDE SEQUENCE [LARGE SCALE GENOMIC DNA]</scope>
    <source>
        <strain evidence="13">CAIM 1854 / LMG 25443</strain>
    </source>
</reference>
<dbReference type="Pfam" id="PF08351">
    <property type="entry name" value="TmcA_N"/>
    <property type="match status" value="1"/>
</dbReference>
<evidence type="ECO:0000256" key="8">
    <source>
        <dbReference type="ARBA" id="ARBA00023315"/>
    </source>
</evidence>
<dbReference type="Gene3D" id="3.40.50.300">
    <property type="entry name" value="P-loop containing nucleotide triphosphate hydrolases"/>
    <property type="match status" value="1"/>
</dbReference>
<dbReference type="RefSeq" id="WP_020197818.1">
    <property type="nucleotide sequence ID" value="NZ_BAOH01000144.1"/>
</dbReference>
<dbReference type="Proteomes" id="UP000031586">
    <property type="component" value="Unassembled WGS sequence"/>
</dbReference>
<keyword evidence="8 9" id="KW-0012">Acyltransferase</keyword>
<evidence type="ECO:0000256" key="9">
    <source>
        <dbReference type="HAMAP-Rule" id="MF_01886"/>
    </source>
</evidence>
<dbReference type="InterPro" id="IPR027417">
    <property type="entry name" value="P-loop_NTPase"/>
</dbReference>
<sequence length="672" mass="74941">MLAQSEFLSQLQLQSYKAFQRNGVVIYGDADWQNALIAEFHQKRQNQTWFCVGEWQLENTHCVNAKQGNMLLGRECDVLLFDARKELDANSFTSALGALVGGGLLIVVANKDQDADEAGLWLQSQWQQLTVIEENLSLPSLPAFIQAEKAHQYSEQTEAVSFIEKVVTGHRKRPLVLTADRGRGKTSALGIACAHLLEQKPLRILVTAPNIKAVEPVYQHAQRMLSTAQRVKKDRLEAGQGCIQFIAPDELLSTLPECDLLLVDEAAAIPVPMLKQITEQYHRLVFSTTIHGYEGCGRGFTLKFVDWLQKQRPGMKLCHLQQPIRWATNDNLEAWLYQAFLLDAELAPSQPAELDDISLINLRKSALISNPSVLKTCFALLVNAHYQTSPNDLLHLLQDEHCQIYVAQNNNEVVGVMLTVEEGSLDSNLVKDIQLGKRRPKGHLTPVTIINQLGYADVGALSTLRVMRIAVHPDLQGKGIGQQMLKQLEQTTPPHISYLSTSFGATEELIAFWKQSGFESIRLGSMRDAASGCYSLLMVRQCGSQQGWINEAKSLFEELLPLSAASTYPKLEPSLLRALLPTSVSTCQSHLTKRTLIESYAQGGNNFESVSVWIQQWLLQCGLADVSDLMISKLFLNKDWSACAKQYGLPGRKQVEAQIRKELQVLIAKFTV</sequence>
<proteinExistence type="inferred from homology"/>
<evidence type="ECO:0000256" key="1">
    <source>
        <dbReference type="ARBA" id="ARBA00022490"/>
    </source>
</evidence>
<evidence type="ECO:0000259" key="11">
    <source>
        <dbReference type="PROSITE" id="PS51192"/>
    </source>
</evidence>
<dbReference type="InterPro" id="IPR000182">
    <property type="entry name" value="GNAT_dom"/>
</dbReference>
<dbReference type="Gene3D" id="3.40.630.30">
    <property type="match status" value="1"/>
</dbReference>
<dbReference type="HAMAP" id="MF_01886">
    <property type="entry name" value="tRNA_acetyltr_TmcA"/>
    <property type="match status" value="1"/>
</dbReference>
<feature type="domain" description="Helicase ATP-binding" evidence="11">
    <location>
        <begin position="166"/>
        <end position="308"/>
    </location>
</feature>
<dbReference type="GO" id="GO:0051391">
    <property type="term" value="P:tRNA acetylation"/>
    <property type="evidence" value="ECO:0007669"/>
    <property type="project" value="UniProtKB-UniRule"/>
</dbReference>
<comment type="catalytic activity">
    <reaction evidence="9">
        <text>cytidine(34) in elongator tRNA(Met) + acetyl-CoA + ATP + H2O = N(4)-acetylcytidine(34) in elongator tRNA(Met) + ADP + phosphate + CoA + H(+)</text>
        <dbReference type="Rhea" id="RHEA:43788"/>
        <dbReference type="Rhea" id="RHEA-COMP:10693"/>
        <dbReference type="Rhea" id="RHEA-COMP:10694"/>
        <dbReference type="ChEBI" id="CHEBI:15377"/>
        <dbReference type="ChEBI" id="CHEBI:15378"/>
        <dbReference type="ChEBI" id="CHEBI:30616"/>
        <dbReference type="ChEBI" id="CHEBI:43474"/>
        <dbReference type="ChEBI" id="CHEBI:57287"/>
        <dbReference type="ChEBI" id="CHEBI:57288"/>
        <dbReference type="ChEBI" id="CHEBI:74900"/>
        <dbReference type="ChEBI" id="CHEBI:82748"/>
        <dbReference type="ChEBI" id="CHEBI:456216"/>
        <dbReference type="EC" id="2.3.1.193"/>
    </reaction>
</comment>
<dbReference type="InterPro" id="IPR014001">
    <property type="entry name" value="Helicase_ATP-bd"/>
</dbReference>
<dbReference type="GO" id="GO:1990883">
    <property type="term" value="F:18S rRNA cytidine N-acetyltransferase activity"/>
    <property type="evidence" value="ECO:0007669"/>
    <property type="project" value="TreeGrafter"/>
</dbReference>
<feature type="binding site" evidence="9">
    <location>
        <position position="156"/>
    </location>
    <ligand>
        <name>ATP</name>
        <dbReference type="ChEBI" id="CHEBI:30616"/>
    </ligand>
</feature>
<evidence type="ECO:0000256" key="4">
    <source>
        <dbReference type="ARBA" id="ARBA00022694"/>
    </source>
</evidence>
<dbReference type="CDD" id="cd04301">
    <property type="entry name" value="NAT_SF"/>
    <property type="match status" value="1"/>
</dbReference>
<evidence type="ECO:0000256" key="3">
    <source>
        <dbReference type="ARBA" id="ARBA00022679"/>
    </source>
</evidence>
<dbReference type="GO" id="GO:0005737">
    <property type="term" value="C:cytoplasm"/>
    <property type="evidence" value="ECO:0007669"/>
    <property type="project" value="UniProtKB-SubCell"/>
</dbReference>
<dbReference type="GO" id="GO:0002101">
    <property type="term" value="P:tRNA wobble cytosine modification"/>
    <property type="evidence" value="ECO:0007669"/>
    <property type="project" value="UniProtKB-UniRule"/>
</dbReference>
<keyword evidence="12" id="KW-0347">Helicase</keyword>
<comment type="caution">
    <text evidence="12">The sequence shown here is derived from an EMBL/GenBank/DDBJ whole genome shotgun (WGS) entry which is preliminary data.</text>
</comment>
<dbReference type="InterPro" id="IPR016181">
    <property type="entry name" value="Acyl_CoA_acyltransferase"/>
</dbReference>
<dbReference type="PANTHER" id="PTHR10925:SF5">
    <property type="entry name" value="RNA CYTIDINE ACETYLTRANSFERASE"/>
    <property type="match status" value="1"/>
</dbReference>
<dbReference type="Gene3D" id="1.20.120.890">
    <property type="entry name" value="tRNA(Met) cytidine acetyltransferase, tail domain"/>
    <property type="match status" value="1"/>
</dbReference>
<dbReference type="PANTHER" id="PTHR10925">
    <property type="entry name" value="N-ACETYLTRANSFERASE 10"/>
    <property type="match status" value="1"/>
</dbReference>
<comment type="caution">
    <text evidence="9">Lacks conserved residue(s) required for the propagation of feature annotation.</text>
</comment>
<keyword evidence="4 9" id="KW-0819">tRNA processing</keyword>
<keyword evidence="3 9" id="KW-0808">Transferase</keyword>
<evidence type="ECO:0000256" key="6">
    <source>
        <dbReference type="ARBA" id="ARBA00022840"/>
    </source>
</evidence>
<keyword evidence="12" id="KW-0378">Hydrolase</keyword>
<dbReference type="GO" id="GO:0000049">
    <property type="term" value="F:tRNA binding"/>
    <property type="evidence" value="ECO:0007669"/>
    <property type="project" value="UniProtKB-UniRule"/>
</dbReference>
<dbReference type="InterPro" id="IPR007807">
    <property type="entry name" value="TcmA/NAT10_helicase"/>
</dbReference>
<dbReference type="Gene3D" id="3.40.50.11040">
    <property type="match status" value="1"/>
</dbReference>
<dbReference type="InterPro" id="IPR013562">
    <property type="entry name" value="TmcA/NAT10_N"/>
</dbReference>
<dbReference type="PATRIC" id="fig|1229493.5.peg.1730"/>
<keyword evidence="1 9" id="KW-0963">Cytoplasm</keyword>
<keyword evidence="5 9" id="KW-0547">Nucleotide-binding</keyword>
<gene>
    <name evidence="9" type="primary">tmcA</name>
    <name evidence="12" type="ORF">H735_12960</name>
</gene>
<name>A0A0C1VRN4_9VIBR</name>
<feature type="binding site" evidence="9">
    <location>
        <begin position="469"/>
        <end position="471"/>
    </location>
    <ligand>
        <name>acetyl-CoA</name>
        <dbReference type="ChEBI" id="CHEBI:57288"/>
    </ligand>
</feature>
<evidence type="ECO:0000256" key="2">
    <source>
        <dbReference type="ARBA" id="ARBA00022555"/>
    </source>
</evidence>
<dbReference type="InterPro" id="IPR024914">
    <property type="entry name" value="tRNA_acetyltr_TmcA"/>
</dbReference>
<dbReference type="SUPFAM" id="SSF55729">
    <property type="entry name" value="Acyl-CoA N-acyltransferases (Nat)"/>
    <property type="match status" value="1"/>
</dbReference>
<feature type="binding site" evidence="9">
    <location>
        <position position="508"/>
    </location>
    <ligand>
        <name>acetyl-CoA</name>
        <dbReference type="ChEBI" id="CHEBI:57288"/>
    </ligand>
</feature>
<dbReference type="SUPFAM" id="SSF52540">
    <property type="entry name" value="P-loop containing nucleoside triphosphate hydrolases"/>
    <property type="match status" value="1"/>
</dbReference>
<dbReference type="EMBL" id="JPRD01000020">
    <property type="protein sequence ID" value="KIF52553.1"/>
    <property type="molecule type" value="Genomic_DNA"/>
</dbReference>
<dbReference type="GO" id="GO:0051392">
    <property type="term" value="F:tRNA cytidine N4-acetyltransferase activity"/>
    <property type="evidence" value="ECO:0007669"/>
    <property type="project" value="UniProtKB-UniRule"/>
</dbReference>
<accession>A0A0C1VRN4</accession>
<dbReference type="GO" id="GO:0004386">
    <property type="term" value="F:helicase activity"/>
    <property type="evidence" value="ECO:0007669"/>
    <property type="project" value="UniProtKB-KW"/>
</dbReference>
<feature type="domain" description="N-acetyltransferase" evidence="10">
    <location>
        <begin position="360"/>
        <end position="543"/>
    </location>
</feature>
<dbReference type="Pfam" id="PF13718">
    <property type="entry name" value="GNAT_acetyltr_2"/>
    <property type="match status" value="1"/>
</dbReference>
<dbReference type="InterPro" id="IPR038321">
    <property type="entry name" value="TmcA_C_sf"/>
</dbReference>
<evidence type="ECO:0000256" key="5">
    <source>
        <dbReference type="ARBA" id="ARBA00022741"/>
    </source>
</evidence>
<evidence type="ECO:0000259" key="10">
    <source>
        <dbReference type="PROSITE" id="PS51186"/>
    </source>
</evidence>
<comment type="function">
    <text evidence="9">Catalyzes the formation of N(4)-acetylcytidine (ac(4)C) at the wobble position of tRNA(Met), by using acetyl-CoA as an acetyl donor and ATP (or GTP).</text>
</comment>
<comment type="subcellular location">
    <subcellularLocation>
        <location evidence="9">Cytoplasm</location>
    </subcellularLocation>
</comment>
<dbReference type="Pfam" id="PF05127">
    <property type="entry name" value="NAT10_TcmA_helicase"/>
    <property type="match status" value="1"/>
</dbReference>
<dbReference type="AlphaFoldDB" id="A0A0C1VRN4"/>
<keyword evidence="2 9" id="KW-0820">tRNA-binding</keyword>
<dbReference type="GO" id="GO:1904812">
    <property type="term" value="P:rRNA acetylation involved in maturation of SSU-rRNA"/>
    <property type="evidence" value="ECO:0007669"/>
    <property type="project" value="TreeGrafter"/>
</dbReference>
<protein>
    <recommendedName>
        <fullName evidence="9">tRNA(Met) cytidine acetyltransferase TmcA</fullName>
        <ecNumber evidence="9">2.3.1.193</ecNumber>
    </recommendedName>
</protein>
<dbReference type="PROSITE" id="PS51192">
    <property type="entry name" value="HELICASE_ATP_BIND_1"/>
    <property type="match status" value="1"/>
</dbReference>
<dbReference type="GO" id="GO:0005524">
    <property type="term" value="F:ATP binding"/>
    <property type="evidence" value="ECO:0007669"/>
    <property type="project" value="UniProtKB-UniRule"/>
</dbReference>
<evidence type="ECO:0000313" key="13">
    <source>
        <dbReference type="Proteomes" id="UP000031586"/>
    </source>
</evidence>
<feature type="binding site" evidence="9">
    <location>
        <position position="325"/>
    </location>
    <ligand>
        <name>ATP</name>
        <dbReference type="ChEBI" id="CHEBI:30616"/>
    </ligand>
</feature>